<comment type="similarity">
    <text evidence="1">Belongs to the protein kinase superfamily. STE Ser/Thr protein kinase family. MAP kinase kinase kinase subfamily.</text>
</comment>
<evidence type="ECO:0000256" key="5">
    <source>
        <dbReference type="ARBA" id="ARBA00022777"/>
    </source>
</evidence>
<dbReference type="AlphaFoldDB" id="A0A0Q9WAV3"/>
<keyword evidence="3" id="KW-0808">Transferase</keyword>
<dbReference type="GO" id="GO:0007254">
    <property type="term" value="P:JNK cascade"/>
    <property type="evidence" value="ECO:0007669"/>
    <property type="project" value="TreeGrafter"/>
</dbReference>
<sequence length="581" mass="66869">MADFVELKEIIKKGNFSTVYKAFWNHKQIAVKKYHKNVEDFEWVRNRYARLLSTDHENILKFYEVSESSNKELYLFLEYAQCQSLDTHIHGPESQKYSINIALHWMIQCAEGLSFLHGLAPTPIFHGNLQPKNLFLTDNARCLKIGELASGNDNVPKQYIPPEARSYIDHEGFDDMNRYTIKYYSEKIDAYSFGIVLWEVLSRCKPFCENELSSFPGLQNVKIKLGFKLQPPLSYVADVLGSSYIKSLIAMCWESDQYKGSVMKTASLSLSKIIRLYFGNIPTFEAHAIEHIDYVQVEEKIGRGGFGVVYKAKMNGAQLALKRIFVNDADAKKGIEREVKYLSSAYHENIIKFYCTMEDKECNTLILMEFADCGSLHNFMYRDRKQEPNYSYLAALNWMHQLSKGVAYLHDMKPKPVIHRDLKPHNLLLANNFRILKIADFGAVTEQATSKKMTEIGTPCYMAPEVSISHMYSEKCDVFSFGIVLWEVMAHKRPFYHLKNLPTLATMNKISQGERPLLADVEHHANSNKLKSLMENCWNTDPKKRLAMKDIALELGTDFVHFGLDIFSIRPLPDPSDLDFL</sequence>
<evidence type="ECO:0000313" key="9">
    <source>
        <dbReference type="EMBL" id="KRF81820.1"/>
    </source>
</evidence>
<dbReference type="InterPro" id="IPR000719">
    <property type="entry name" value="Prot_kinase_dom"/>
</dbReference>
<keyword evidence="6 7" id="KW-0067">ATP-binding</keyword>
<dbReference type="InParanoid" id="A0A0Q9WAV3"/>
<dbReference type="Gene3D" id="3.30.200.20">
    <property type="entry name" value="Phosphorylase Kinase, domain 1"/>
    <property type="match status" value="1"/>
</dbReference>
<evidence type="ECO:0000256" key="4">
    <source>
        <dbReference type="ARBA" id="ARBA00022741"/>
    </source>
</evidence>
<dbReference type="Gene3D" id="1.10.510.10">
    <property type="entry name" value="Transferase(Phosphotransferase) domain 1"/>
    <property type="match status" value="2"/>
</dbReference>
<accession>A0A0Q9WAV3</accession>
<protein>
    <submittedName>
        <fullName evidence="9">Uncharacterized protein, isoform B</fullName>
    </submittedName>
    <submittedName>
        <fullName evidence="10">Uncharacterized protein, isoform C</fullName>
    </submittedName>
</protein>
<dbReference type="PANTHER" id="PTHR46716:SF1">
    <property type="entry name" value="MITOGEN-ACTIVATED PROTEIN KINASE KINASE KINASE 7"/>
    <property type="match status" value="1"/>
</dbReference>
<dbReference type="InterPro" id="IPR017441">
    <property type="entry name" value="Protein_kinase_ATP_BS"/>
</dbReference>
<dbReference type="GO" id="GO:0006955">
    <property type="term" value="P:immune response"/>
    <property type="evidence" value="ECO:0007669"/>
    <property type="project" value="TreeGrafter"/>
</dbReference>
<keyword evidence="11" id="KW-1185">Reference proteome</keyword>
<name>A0A0Q9WAV3_DROVI</name>
<dbReference type="PANTHER" id="PTHR46716">
    <property type="entry name" value="MITOGEN-ACTIVATED PROTEIN KINASE KINASE KINASE 7"/>
    <property type="match status" value="1"/>
</dbReference>
<evidence type="ECO:0000256" key="7">
    <source>
        <dbReference type="PROSITE-ProRule" id="PRU10141"/>
    </source>
</evidence>
<dbReference type="GO" id="GO:0004709">
    <property type="term" value="F:MAP kinase kinase kinase activity"/>
    <property type="evidence" value="ECO:0007669"/>
    <property type="project" value="TreeGrafter"/>
</dbReference>
<evidence type="ECO:0000256" key="2">
    <source>
        <dbReference type="ARBA" id="ARBA00022527"/>
    </source>
</evidence>
<dbReference type="Proteomes" id="UP000008792">
    <property type="component" value="Unassembled WGS sequence"/>
</dbReference>
<keyword evidence="2" id="KW-0723">Serine/threonine-protein kinase</keyword>
<feature type="binding site" evidence="7">
    <location>
        <position position="322"/>
    </location>
    <ligand>
        <name>ATP</name>
        <dbReference type="ChEBI" id="CHEBI:30616"/>
    </ligand>
</feature>
<dbReference type="InterPro" id="IPR011009">
    <property type="entry name" value="Kinase-like_dom_sf"/>
</dbReference>
<dbReference type="SUPFAM" id="SSF56112">
    <property type="entry name" value="Protein kinase-like (PK-like)"/>
    <property type="match status" value="2"/>
</dbReference>
<dbReference type="InterPro" id="IPR008271">
    <property type="entry name" value="Ser/Thr_kinase_AS"/>
</dbReference>
<dbReference type="PROSITE" id="PS50011">
    <property type="entry name" value="PROTEIN_KINASE_DOM"/>
    <property type="match status" value="2"/>
</dbReference>
<dbReference type="Pfam" id="PF00069">
    <property type="entry name" value="Pkinase"/>
    <property type="match status" value="2"/>
</dbReference>
<evidence type="ECO:0000313" key="10">
    <source>
        <dbReference type="EMBL" id="KRF81821.1"/>
    </source>
</evidence>
<evidence type="ECO:0000256" key="3">
    <source>
        <dbReference type="ARBA" id="ARBA00022679"/>
    </source>
</evidence>
<feature type="domain" description="Protein kinase" evidence="8">
    <location>
        <begin position="5"/>
        <end position="278"/>
    </location>
</feature>
<keyword evidence="5" id="KW-0418">Kinase</keyword>
<evidence type="ECO:0000313" key="11">
    <source>
        <dbReference type="Proteomes" id="UP000008792"/>
    </source>
</evidence>
<proteinExistence type="inferred from homology"/>
<gene>
    <name evidence="9" type="primary">Dvir\GJ26047</name>
    <name evidence="9" type="ORF">Dvir_GJ26047</name>
</gene>
<feature type="domain" description="Protein kinase" evidence="8">
    <location>
        <begin position="295"/>
        <end position="560"/>
    </location>
</feature>
<dbReference type="EMBL" id="CH940649">
    <property type="protein sequence ID" value="KRF81821.1"/>
    <property type="molecule type" value="Genomic_DNA"/>
</dbReference>
<reference evidence="9" key="3">
    <citation type="submission" date="2015-11" db="EMBL/GenBank/DDBJ databases">
        <authorList>
            <consortium name="FlyBase"/>
        </authorList>
    </citation>
    <scope>NUCLEOTIDE SEQUENCE</scope>
    <source>
        <strain evidence="9">TSC#15010-1051.87</strain>
    </source>
</reference>
<reference evidence="9 11" key="1">
    <citation type="journal article" date="2007" name="Nature">
        <title>Evolution of genes and genomes on the Drosophila phylogeny.</title>
        <authorList>
            <consortium name="Drosophila 12 Genomes Consortium"/>
            <person name="Clark A.G."/>
            <person name="Eisen M.B."/>
            <person name="Smith D.R."/>
            <person name="Bergman C.M."/>
            <person name="Oliver B."/>
            <person name="Markow T.A."/>
            <person name="Kaufman T.C."/>
            <person name="Kellis M."/>
            <person name="Gelbart W."/>
            <person name="Iyer V.N."/>
            <person name="Pollard D.A."/>
            <person name="Sackton T.B."/>
            <person name="Larracuente A.M."/>
            <person name="Singh N.D."/>
            <person name="Abad J.P."/>
            <person name="Abt D.N."/>
            <person name="Adryan B."/>
            <person name="Aguade M."/>
            <person name="Akashi H."/>
            <person name="Anderson W.W."/>
            <person name="Aquadro C.F."/>
            <person name="Ardell D.H."/>
            <person name="Arguello R."/>
            <person name="Artieri C.G."/>
            <person name="Barbash D.A."/>
            <person name="Barker D."/>
            <person name="Barsanti P."/>
            <person name="Batterham P."/>
            <person name="Batzoglou S."/>
            <person name="Begun D."/>
            <person name="Bhutkar A."/>
            <person name="Blanco E."/>
            <person name="Bosak S.A."/>
            <person name="Bradley R.K."/>
            <person name="Brand A.D."/>
            <person name="Brent M.R."/>
            <person name="Brooks A.N."/>
            <person name="Brown R.H."/>
            <person name="Butlin R.K."/>
            <person name="Caggese C."/>
            <person name="Calvi B.R."/>
            <person name="Bernardo de Carvalho A."/>
            <person name="Caspi A."/>
            <person name="Castrezana S."/>
            <person name="Celniker S.E."/>
            <person name="Chang J.L."/>
            <person name="Chapple C."/>
            <person name="Chatterji S."/>
            <person name="Chinwalla A."/>
            <person name="Civetta A."/>
            <person name="Clifton S.W."/>
            <person name="Comeron J.M."/>
            <person name="Costello J.C."/>
            <person name="Coyne J.A."/>
            <person name="Daub J."/>
            <person name="David R.G."/>
            <person name="Delcher A.L."/>
            <person name="Delehaunty K."/>
            <person name="Do C.B."/>
            <person name="Ebling H."/>
            <person name="Edwards K."/>
            <person name="Eickbush T."/>
            <person name="Evans J.D."/>
            <person name="Filipski A."/>
            <person name="Findeiss S."/>
            <person name="Freyhult E."/>
            <person name="Fulton L."/>
            <person name="Fulton R."/>
            <person name="Garcia A.C."/>
            <person name="Gardiner A."/>
            <person name="Garfield D.A."/>
            <person name="Garvin B.E."/>
            <person name="Gibson G."/>
            <person name="Gilbert D."/>
            <person name="Gnerre S."/>
            <person name="Godfrey J."/>
            <person name="Good R."/>
            <person name="Gotea V."/>
            <person name="Gravely B."/>
            <person name="Greenberg A.J."/>
            <person name="Griffiths-Jones S."/>
            <person name="Gross S."/>
            <person name="Guigo R."/>
            <person name="Gustafson E.A."/>
            <person name="Haerty W."/>
            <person name="Hahn M.W."/>
            <person name="Halligan D.L."/>
            <person name="Halpern A.L."/>
            <person name="Halter G.M."/>
            <person name="Han M.V."/>
            <person name="Heger A."/>
            <person name="Hillier L."/>
            <person name="Hinrichs A.S."/>
            <person name="Holmes I."/>
            <person name="Hoskins R.A."/>
            <person name="Hubisz M.J."/>
            <person name="Hultmark D."/>
            <person name="Huntley M.A."/>
            <person name="Jaffe D.B."/>
            <person name="Jagadeeshan S."/>
            <person name="Jeck W.R."/>
            <person name="Johnson J."/>
            <person name="Jones C.D."/>
            <person name="Jordan W.C."/>
            <person name="Karpen G.H."/>
            <person name="Kataoka E."/>
            <person name="Keightley P.D."/>
            <person name="Kheradpour P."/>
            <person name="Kirkness E.F."/>
            <person name="Koerich L.B."/>
            <person name="Kristiansen K."/>
            <person name="Kudrna D."/>
            <person name="Kulathinal R.J."/>
            <person name="Kumar S."/>
            <person name="Kwok R."/>
            <person name="Lander E."/>
            <person name="Langley C.H."/>
            <person name="Lapoint R."/>
            <person name="Lazzaro B.P."/>
            <person name="Lee S.J."/>
            <person name="Levesque L."/>
            <person name="Li R."/>
            <person name="Lin C.F."/>
            <person name="Lin M.F."/>
            <person name="Lindblad-Toh K."/>
            <person name="Llopart A."/>
            <person name="Long M."/>
            <person name="Low L."/>
            <person name="Lozovsky E."/>
            <person name="Lu J."/>
            <person name="Luo M."/>
            <person name="Machado C.A."/>
            <person name="Makalowski W."/>
            <person name="Marzo M."/>
            <person name="Matsuda M."/>
            <person name="Matzkin L."/>
            <person name="McAllister B."/>
            <person name="McBride C.S."/>
            <person name="McKernan B."/>
            <person name="McKernan K."/>
            <person name="Mendez-Lago M."/>
            <person name="Minx P."/>
            <person name="Mollenhauer M.U."/>
            <person name="Montooth K."/>
            <person name="Mount S.M."/>
            <person name="Mu X."/>
            <person name="Myers E."/>
            <person name="Negre B."/>
            <person name="Newfeld S."/>
            <person name="Nielsen R."/>
            <person name="Noor M.A."/>
            <person name="O'Grady P."/>
            <person name="Pachter L."/>
            <person name="Papaceit M."/>
            <person name="Parisi M.J."/>
            <person name="Parisi M."/>
            <person name="Parts L."/>
            <person name="Pedersen J.S."/>
            <person name="Pesole G."/>
            <person name="Phillippy A.M."/>
            <person name="Ponting C.P."/>
            <person name="Pop M."/>
            <person name="Porcelli D."/>
            <person name="Powell J.R."/>
            <person name="Prohaska S."/>
            <person name="Pruitt K."/>
            <person name="Puig M."/>
            <person name="Quesneville H."/>
            <person name="Ram K.R."/>
            <person name="Rand D."/>
            <person name="Rasmussen M.D."/>
            <person name="Reed L.K."/>
            <person name="Reenan R."/>
            <person name="Reily A."/>
            <person name="Remington K.A."/>
            <person name="Rieger T.T."/>
            <person name="Ritchie M.G."/>
            <person name="Robin C."/>
            <person name="Rogers Y.H."/>
            <person name="Rohde C."/>
            <person name="Rozas J."/>
            <person name="Rubenfield M.J."/>
            <person name="Ruiz A."/>
            <person name="Russo S."/>
            <person name="Salzberg S.L."/>
            <person name="Sanchez-Gracia A."/>
            <person name="Saranga D.J."/>
            <person name="Sato H."/>
            <person name="Schaeffer S.W."/>
            <person name="Schatz M.C."/>
            <person name="Schlenke T."/>
            <person name="Schwartz R."/>
            <person name="Segarra C."/>
            <person name="Singh R.S."/>
            <person name="Sirot L."/>
            <person name="Sirota M."/>
            <person name="Sisneros N.B."/>
            <person name="Smith C.D."/>
            <person name="Smith T.F."/>
            <person name="Spieth J."/>
            <person name="Stage D.E."/>
            <person name="Stark A."/>
            <person name="Stephan W."/>
            <person name="Strausberg R.L."/>
            <person name="Strempel S."/>
            <person name="Sturgill D."/>
            <person name="Sutton G."/>
            <person name="Sutton G.G."/>
            <person name="Tao W."/>
            <person name="Teichmann S."/>
            <person name="Tobari Y.N."/>
            <person name="Tomimura Y."/>
            <person name="Tsolas J.M."/>
            <person name="Valente V.L."/>
            <person name="Venter E."/>
            <person name="Venter J.C."/>
            <person name="Vicario S."/>
            <person name="Vieira F.G."/>
            <person name="Vilella A.J."/>
            <person name="Villasante A."/>
            <person name="Walenz B."/>
            <person name="Wang J."/>
            <person name="Wasserman M."/>
            <person name="Watts T."/>
            <person name="Wilson D."/>
            <person name="Wilson R.K."/>
            <person name="Wing R.A."/>
            <person name="Wolfner M.F."/>
            <person name="Wong A."/>
            <person name="Wong G.K."/>
            <person name="Wu C.I."/>
            <person name="Wu G."/>
            <person name="Yamamoto D."/>
            <person name="Yang H.P."/>
            <person name="Yang S.P."/>
            <person name="Yorke J.A."/>
            <person name="Yoshida K."/>
            <person name="Zdobnov E."/>
            <person name="Zhang P."/>
            <person name="Zhang Y."/>
            <person name="Zimin A.V."/>
            <person name="Baldwin J."/>
            <person name="Abdouelleil A."/>
            <person name="Abdulkadir J."/>
            <person name="Abebe A."/>
            <person name="Abera B."/>
            <person name="Abreu J."/>
            <person name="Acer S.C."/>
            <person name="Aftuck L."/>
            <person name="Alexander A."/>
            <person name="An P."/>
            <person name="Anderson E."/>
            <person name="Anderson S."/>
            <person name="Arachi H."/>
            <person name="Azer M."/>
            <person name="Bachantsang P."/>
            <person name="Barry A."/>
            <person name="Bayul T."/>
            <person name="Berlin A."/>
            <person name="Bessette D."/>
            <person name="Bloom T."/>
            <person name="Blye J."/>
            <person name="Boguslavskiy L."/>
            <person name="Bonnet C."/>
            <person name="Boukhgalter B."/>
            <person name="Bourzgui I."/>
            <person name="Brown A."/>
            <person name="Cahill P."/>
            <person name="Channer S."/>
            <person name="Cheshatsang Y."/>
            <person name="Chuda L."/>
            <person name="Citroen M."/>
            <person name="Collymore A."/>
            <person name="Cooke P."/>
            <person name="Costello M."/>
            <person name="D'Aco K."/>
            <person name="Daza R."/>
            <person name="De Haan G."/>
            <person name="DeGray S."/>
            <person name="DeMaso C."/>
            <person name="Dhargay N."/>
            <person name="Dooley K."/>
            <person name="Dooley E."/>
            <person name="Doricent M."/>
            <person name="Dorje P."/>
            <person name="Dorjee K."/>
            <person name="Dupes A."/>
            <person name="Elong R."/>
            <person name="Falk J."/>
            <person name="Farina A."/>
            <person name="Faro S."/>
            <person name="Ferguson D."/>
            <person name="Fisher S."/>
            <person name="Foley C.D."/>
            <person name="Franke A."/>
            <person name="Friedrich D."/>
            <person name="Gadbois L."/>
            <person name="Gearin G."/>
            <person name="Gearin C.R."/>
            <person name="Giannoukos G."/>
            <person name="Goode T."/>
            <person name="Graham J."/>
            <person name="Grandbois E."/>
            <person name="Grewal S."/>
            <person name="Gyaltsen K."/>
            <person name="Hafez N."/>
            <person name="Hagos B."/>
            <person name="Hall J."/>
            <person name="Henson C."/>
            <person name="Hollinger A."/>
            <person name="Honan T."/>
            <person name="Huard M.D."/>
            <person name="Hughes L."/>
            <person name="Hurhula B."/>
            <person name="Husby M.E."/>
            <person name="Kamat A."/>
            <person name="Kanga B."/>
            <person name="Kashin S."/>
            <person name="Khazanovich D."/>
            <person name="Kisner P."/>
            <person name="Lance K."/>
            <person name="Lara M."/>
            <person name="Lee W."/>
            <person name="Lennon N."/>
            <person name="Letendre F."/>
            <person name="LeVine R."/>
            <person name="Lipovsky A."/>
            <person name="Liu X."/>
            <person name="Liu J."/>
            <person name="Liu S."/>
            <person name="Lokyitsang T."/>
            <person name="Lokyitsang Y."/>
            <person name="Lubonja R."/>
            <person name="Lui A."/>
            <person name="MacDonald P."/>
            <person name="Magnisalis V."/>
            <person name="Maru K."/>
            <person name="Matthews C."/>
            <person name="McCusker W."/>
            <person name="McDonough S."/>
            <person name="Mehta T."/>
            <person name="Meldrim J."/>
            <person name="Meneus L."/>
            <person name="Mihai O."/>
            <person name="Mihalev A."/>
            <person name="Mihova T."/>
            <person name="Mittelman R."/>
            <person name="Mlenga V."/>
            <person name="Montmayeur A."/>
            <person name="Mulrain L."/>
            <person name="Navidi A."/>
            <person name="Naylor J."/>
            <person name="Negash T."/>
            <person name="Nguyen T."/>
            <person name="Nguyen N."/>
            <person name="Nicol R."/>
            <person name="Norbu C."/>
            <person name="Norbu N."/>
            <person name="Novod N."/>
            <person name="O'Neill B."/>
            <person name="Osman S."/>
            <person name="Markiewicz E."/>
            <person name="Oyono O.L."/>
            <person name="Patti C."/>
            <person name="Phunkhang P."/>
            <person name="Pierre F."/>
            <person name="Priest M."/>
            <person name="Raghuraman S."/>
            <person name="Rege F."/>
            <person name="Reyes R."/>
            <person name="Rise C."/>
            <person name="Rogov P."/>
            <person name="Ross K."/>
            <person name="Ryan E."/>
            <person name="Settipalli S."/>
            <person name="Shea T."/>
            <person name="Sherpa N."/>
            <person name="Shi L."/>
            <person name="Shih D."/>
            <person name="Sparrow T."/>
            <person name="Spaulding J."/>
            <person name="Stalker J."/>
            <person name="Stange-Thomann N."/>
            <person name="Stavropoulos S."/>
            <person name="Stone C."/>
            <person name="Strader C."/>
            <person name="Tesfaye S."/>
            <person name="Thomson T."/>
            <person name="Thoulutsang Y."/>
            <person name="Thoulutsang D."/>
            <person name="Topham K."/>
            <person name="Topping I."/>
            <person name="Tsamla T."/>
            <person name="Vassiliev H."/>
            <person name="Vo A."/>
            <person name="Wangchuk T."/>
            <person name="Wangdi T."/>
            <person name="Weiand M."/>
            <person name="Wilkinson J."/>
            <person name="Wilson A."/>
            <person name="Yadav S."/>
            <person name="Young G."/>
            <person name="Yu Q."/>
            <person name="Zembek L."/>
            <person name="Zhong D."/>
            <person name="Zimmer A."/>
            <person name="Zwirko Z."/>
            <person name="Jaffe D.B."/>
            <person name="Alvarez P."/>
            <person name="Brockman W."/>
            <person name="Butler J."/>
            <person name="Chin C."/>
            <person name="Gnerre S."/>
            <person name="Grabherr M."/>
            <person name="Kleber M."/>
            <person name="Mauceli E."/>
            <person name="MacCallum I."/>
        </authorList>
    </citation>
    <scope>NUCLEOTIDE SEQUENCE [LARGE SCALE GENOMIC DNA]</scope>
    <source>
        <strain evidence="9">TSC#15010-1051.87</strain>
        <strain evidence="11">Tucson 15010-1051.87</strain>
    </source>
</reference>
<dbReference type="GO" id="GO:0005524">
    <property type="term" value="F:ATP binding"/>
    <property type="evidence" value="ECO:0007669"/>
    <property type="project" value="UniProtKB-UniRule"/>
</dbReference>
<dbReference type="OrthoDB" id="339325at2759"/>
<dbReference type="STRING" id="7244.A0A0Q9WAV3"/>
<dbReference type="SMART" id="SM00220">
    <property type="entry name" value="S_TKc"/>
    <property type="match status" value="2"/>
</dbReference>
<evidence type="ECO:0000259" key="8">
    <source>
        <dbReference type="PROSITE" id="PS50011"/>
    </source>
</evidence>
<reference evidence="9" key="2">
    <citation type="journal article" date="2008" name="Bioinformatics">
        <title>Assembly reconciliation.</title>
        <authorList>
            <person name="Zimin A.V."/>
            <person name="Smith D.R."/>
            <person name="Sutton G."/>
            <person name="Yorke J.A."/>
        </authorList>
    </citation>
    <scope>NUCLEOTIDE SEQUENCE</scope>
    <source>
        <strain evidence="9">TSC#15010-1051.87</strain>
    </source>
</reference>
<dbReference type="GO" id="GO:0043123">
    <property type="term" value="P:positive regulation of canonical NF-kappaB signal transduction"/>
    <property type="evidence" value="ECO:0007669"/>
    <property type="project" value="TreeGrafter"/>
</dbReference>
<dbReference type="GO" id="GO:0019899">
    <property type="term" value="F:enzyme binding"/>
    <property type="evidence" value="ECO:0007669"/>
    <property type="project" value="UniProtKB-ARBA"/>
</dbReference>
<organism evidence="9 11">
    <name type="scientific">Drosophila virilis</name>
    <name type="common">Fruit fly</name>
    <dbReference type="NCBI Taxonomy" id="7244"/>
    <lineage>
        <taxon>Eukaryota</taxon>
        <taxon>Metazoa</taxon>
        <taxon>Ecdysozoa</taxon>
        <taxon>Arthropoda</taxon>
        <taxon>Hexapoda</taxon>
        <taxon>Insecta</taxon>
        <taxon>Pterygota</taxon>
        <taxon>Neoptera</taxon>
        <taxon>Endopterygota</taxon>
        <taxon>Diptera</taxon>
        <taxon>Brachycera</taxon>
        <taxon>Muscomorpha</taxon>
        <taxon>Ephydroidea</taxon>
        <taxon>Drosophilidae</taxon>
        <taxon>Drosophila</taxon>
    </lineage>
</organism>
<evidence type="ECO:0000256" key="1">
    <source>
        <dbReference type="ARBA" id="ARBA00006529"/>
    </source>
</evidence>
<keyword evidence="4 7" id="KW-0547">Nucleotide-binding</keyword>
<dbReference type="EMBL" id="CH940649">
    <property type="protein sequence ID" value="KRF81820.1"/>
    <property type="molecule type" value="Genomic_DNA"/>
</dbReference>
<dbReference type="PROSITE" id="PS00107">
    <property type="entry name" value="PROTEIN_KINASE_ATP"/>
    <property type="match status" value="1"/>
</dbReference>
<evidence type="ECO:0000256" key="6">
    <source>
        <dbReference type="ARBA" id="ARBA00022840"/>
    </source>
</evidence>
<dbReference type="PROSITE" id="PS00108">
    <property type="entry name" value="PROTEIN_KINASE_ST"/>
    <property type="match status" value="1"/>
</dbReference>